<keyword evidence="2" id="KW-1185">Reference proteome</keyword>
<dbReference type="GeneID" id="19247246"/>
<gene>
    <name evidence="1" type="ORF">MAC_02935</name>
</gene>
<dbReference type="eggNOG" id="ENOG502T538">
    <property type="taxonomic scope" value="Eukaryota"/>
</dbReference>
<name>E9DZ87_METAQ</name>
<dbReference type="InParanoid" id="E9DZ87"/>
<dbReference type="OMA" id="CHARTEC"/>
<evidence type="ECO:0000313" key="2">
    <source>
        <dbReference type="Proteomes" id="UP000002499"/>
    </source>
</evidence>
<dbReference type="HOGENOM" id="CLU_715876_0_0_1"/>
<reference evidence="1 2" key="1">
    <citation type="journal article" date="2011" name="PLoS Genet.">
        <title>Genome sequencing and comparative transcriptomics of the model entomopathogenic fungi Metarhizium anisopliae and M. acridum.</title>
        <authorList>
            <person name="Gao Q."/>
            <person name="Jin K."/>
            <person name="Ying S.H."/>
            <person name="Zhang Y."/>
            <person name="Xiao G."/>
            <person name="Shang Y."/>
            <person name="Duan Z."/>
            <person name="Hu X."/>
            <person name="Xie X.Q."/>
            <person name="Zhou G."/>
            <person name="Peng G."/>
            <person name="Luo Z."/>
            <person name="Huang W."/>
            <person name="Wang B."/>
            <person name="Fang W."/>
            <person name="Wang S."/>
            <person name="Zhong Y."/>
            <person name="Ma L.J."/>
            <person name="St Leger R.J."/>
            <person name="Zhao G.P."/>
            <person name="Pei Y."/>
            <person name="Feng M.G."/>
            <person name="Xia Y."/>
            <person name="Wang C."/>
        </authorList>
    </citation>
    <scope>NUCLEOTIDE SEQUENCE [LARGE SCALE GENOMIC DNA]</scope>
    <source>
        <strain evidence="1 2">CQMa 102</strain>
    </source>
</reference>
<accession>E9DZ87</accession>
<dbReference type="EMBL" id="GL698485">
    <property type="protein sequence ID" value="EFY91049.1"/>
    <property type="molecule type" value="Genomic_DNA"/>
</dbReference>
<organism evidence="2">
    <name type="scientific">Metarhizium acridum (strain CQMa 102)</name>
    <dbReference type="NCBI Taxonomy" id="655827"/>
    <lineage>
        <taxon>Eukaryota</taxon>
        <taxon>Fungi</taxon>
        <taxon>Dikarya</taxon>
        <taxon>Ascomycota</taxon>
        <taxon>Pezizomycotina</taxon>
        <taxon>Sordariomycetes</taxon>
        <taxon>Hypocreomycetidae</taxon>
        <taxon>Hypocreales</taxon>
        <taxon>Clavicipitaceae</taxon>
        <taxon>Metarhizium</taxon>
    </lineage>
</organism>
<dbReference type="Proteomes" id="UP000002499">
    <property type="component" value="Unassembled WGS sequence"/>
</dbReference>
<dbReference type="AlphaFoldDB" id="E9DZ87"/>
<dbReference type="OrthoDB" id="5103079at2759"/>
<dbReference type="KEGG" id="maw:19247246"/>
<protein>
    <submittedName>
        <fullName evidence="1">Uncharacterized protein</fullName>
    </submittedName>
</protein>
<evidence type="ECO:0000313" key="1">
    <source>
        <dbReference type="EMBL" id="EFY91049.1"/>
    </source>
</evidence>
<proteinExistence type="predicted"/>
<sequence>MANRPMNPFAQNLRQRALLTPCYDVRRVHGNLPQEQKTDLLVRFWPTGDHDRGPATSGINCLIVLLKRIYGAVLDPLWNEDDESVKQMEADNPFMAHAWLVLGPKTKDVGAALDKLTVQIWGKELGDIAVEDLQFKNLASHARMQTTLWSMKQFTPMLGHLWSQQNTHQWRRLQAESTPPEVKNYFEKWNSTPNPDSIRLDAFPGMSLDVKVNKLFGEFSVGDSTLLVRPDAPVFLYVTFTVKGVGEENLNFDAFRRFTLEVGKFVDVNGTMRWQRTGRMPYTLIALVKHRNSADDCDTIRVYDEMGNMNIPNAKMPAYATPSWRMADMQNGDTFFALYVYSRMPPKSDPPFPEVFKRADLRTYNEEFDKFSAFLNKGQNVKRERD</sequence>